<protein>
    <recommendedName>
        <fullName evidence="1">PAS domain-containing protein</fullName>
    </recommendedName>
</protein>
<dbReference type="Gene3D" id="3.30.450.20">
    <property type="entry name" value="PAS domain"/>
    <property type="match status" value="1"/>
</dbReference>
<accession>A0A0F9YIC8</accession>
<dbReference type="EMBL" id="LAZR01000001">
    <property type="protein sequence ID" value="KKO12047.1"/>
    <property type="molecule type" value="Genomic_DNA"/>
</dbReference>
<comment type="caution">
    <text evidence="2">The sequence shown here is derived from an EMBL/GenBank/DDBJ whole genome shotgun (WGS) entry which is preliminary data.</text>
</comment>
<sequence>MFNRHLKKELEDQRVELETLRQLVAQMDRGMLSITLNADFCISALNQDFANVLGFPREHLLGRPLSEIVPSYVTKLACFRDSIKPSQISRRSVTTTATCGPMAL</sequence>
<evidence type="ECO:0000313" key="2">
    <source>
        <dbReference type="EMBL" id="KKO12047.1"/>
    </source>
</evidence>
<dbReference type="InterPro" id="IPR000014">
    <property type="entry name" value="PAS"/>
</dbReference>
<proteinExistence type="predicted"/>
<dbReference type="PROSITE" id="PS50112">
    <property type="entry name" value="PAS"/>
    <property type="match status" value="1"/>
</dbReference>
<dbReference type="SMART" id="SM00091">
    <property type="entry name" value="PAS"/>
    <property type="match status" value="1"/>
</dbReference>
<evidence type="ECO:0000259" key="1">
    <source>
        <dbReference type="PROSITE" id="PS50112"/>
    </source>
</evidence>
<organism evidence="2">
    <name type="scientific">marine sediment metagenome</name>
    <dbReference type="NCBI Taxonomy" id="412755"/>
    <lineage>
        <taxon>unclassified sequences</taxon>
        <taxon>metagenomes</taxon>
        <taxon>ecological metagenomes</taxon>
    </lineage>
</organism>
<name>A0A0F9YIC8_9ZZZZ</name>
<gene>
    <name evidence="2" type="ORF">LCGC14_0000550</name>
</gene>
<feature type="domain" description="PAS" evidence="1">
    <location>
        <begin position="16"/>
        <end position="69"/>
    </location>
</feature>
<dbReference type="CDD" id="cd00130">
    <property type="entry name" value="PAS"/>
    <property type="match status" value="1"/>
</dbReference>
<dbReference type="InterPro" id="IPR035965">
    <property type="entry name" value="PAS-like_dom_sf"/>
</dbReference>
<dbReference type="AlphaFoldDB" id="A0A0F9YIC8"/>
<dbReference type="SUPFAM" id="SSF55785">
    <property type="entry name" value="PYP-like sensor domain (PAS domain)"/>
    <property type="match status" value="1"/>
</dbReference>
<reference evidence="2" key="1">
    <citation type="journal article" date="2015" name="Nature">
        <title>Complex archaea that bridge the gap between prokaryotes and eukaryotes.</title>
        <authorList>
            <person name="Spang A."/>
            <person name="Saw J.H."/>
            <person name="Jorgensen S.L."/>
            <person name="Zaremba-Niedzwiedzka K."/>
            <person name="Martijn J."/>
            <person name="Lind A.E."/>
            <person name="van Eijk R."/>
            <person name="Schleper C."/>
            <person name="Guy L."/>
            <person name="Ettema T.J."/>
        </authorList>
    </citation>
    <scope>NUCLEOTIDE SEQUENCE</scope>
</reference>